<sequence>MLVLVVAIAVFVAWSWLSYPAIGHWLYDLNMAIEAKLYRLHKIVVPISEMTVSTWQGGPYEASSSVLMLHGYSADKNIWLRFARHFVHDYRVIIPDLAGHGETGFKTGGGYDIGLQAKRMIQLLDVCGVEKVHVIGNSMGGYIAAWLAATYPERIASVALIDPAGVTAPQLSDMARQLAQGHNPFLIHSREEFRRFYAMTMAAPPWVPGLVLDAVGQRYEQRRDELAEIFTDFHASAPMEPKLPDIQCPALLLWGRLDRLIDVSSVPAWSKGIANLRVEIWDGIGHMPMVEQPARTAQLYREFLGKKH</sequence>
<evidence type="ECO:0000313" key="2">
    <source>
        <dbReference type="EMBL" id="MDI2595094.1"/>
    </source>
</evidence>
<evidence type="ECO:0000259" key="1">
    <source>
        <dbReference type="Pfam" id="PF00561"/>
    </source>
</evidence>
<name>A0ABT6QXS8_9PSED</name>
<dbReference type="Proteomes" id="UP001159100">
    <property type="component" value="Unassembled WGS sequence"/>
</dbReference>
<dbReference type="PRINTS" id="PR00412">
    <property type="entry name" value="EPOXHYDRLASE"/>
</dbReference>
<dbReference type="Pfam" id="PF00561">
    <property type="entry name" value="Abhydrolase_1"/>
    <property type="match status" value="1"/>
</dbReference>
<feature type="domain" description="AB hydrolase-1" evidence="1">
    <location>
        <begin position="66"/>
        <end position="292"/>
    </location>
</feature>
<dbReference type="InterPro" id="IPR050266">
    <property type="entry name" value="AB_hydrolase_sf"/>
</dbReference>
<organism evidence="2 3">
    <name type="scientific">Pseudomonas fungipugnans</name>
    <dbReference type="NCBI Taxonomy" id="3024217"/>
    <lineage>
        <taxon>Bacteria</taxon>
        <taxon>Pseudomonadati</taxon>
        <taxon>Pseudomonadota</taxon>
        <taxon>Gammaproteobacteria</taxon>
        <taxon>Pseudomonadales</taxon>
        <taxon>Pseudomonadaceae</taxon>
        <taxon>Pseudomonas</taxon>
    </lineage>
</organism>
<keyword evidence="2" id="KW-0378">Hydrolase</keyword>
<keyword evidence="3" id="KW-1185">Reference proteome</keyword>
<proteinExistence type="predicted"/>
<dbReference type="PANTHER" id="PTHR43798">
    <property type="entry name" value="MONOACYLGLYCEROL LIPASE"/>
    <property type="match status" value="1"/>
</dbReference>
<dbReference type="InterPro" id="IPR029058">
    <property type="entry name" value="AB_hydrolase_fold"/>
</dbReference>
<dbReference type="SUPFAM" id="SSF53474">
    <property type="entry name" value="alpha/beta-Hydrolases"/>
    <property type="match status" value="1"/>
</dbReference>
<dbReference type="InterPro" id="IPR000073">
    <property type="entry name" value="AB_hydrolase_1"/>
</dbReference>
<dbReference type="EMBL" id="JARBWL010000002">
    <property type="protein sequence ID" value="MDI2595094.1"/>
    <property type="molecule type" value="Genomic_DNA"/>
</dbReference>
<dbReference type="PRINTS" id="PR00111">
    <property type="entry name" value="ABHYDROLASE"/>
</dbReference>
<dbReference type="Gene3D" id="3.40.50.1820">
    <property type="entry name" value="alpha/beta hydrolase"/>
    <property type="match status" value="1"/>
</dbReference>
<evidence type="ECO:0000313" key="3">
    <source>
        <dbReference type="Proteomes" id="UP001159100"/>
    </source>
</evidence>
<dbReference type="GO" id="GO:0016787">
    <property type="term" value="F:hydrolase activity"/>
    <property type="evidence" value="ECO:0007669"/>
    <property type="project" value="UniProtKB-KW"/>
</dbReference>
<protein>
    <submittedName>
        <fullName evidence="2">Alpha/beta fold hydrolase</fullName>
    </submittedName>
</protein>
<dbReference type="InterPro" id="IPR000639">
    <property type="entry name" value="Epox_hydrolase-like"/>
</dbReference>
<accession>A0ABT6QXS8</accession>
<gene>
    <name evidence="2" type="ORF">POF45_27260</name>
</gene>
<comment type="caution">
    <text evidence="2">The sequence shown here is derived from an EMBL/GenBank/DDBJ whole genome shotgun (WGS) entry which is preliminary data.</text>
</comment>
<reference evidence="2 3" key="1">
    <citation type="submission" date="2023-02" db="EMBL/GenBank/DDBJ databases">
        <title>Pseudomonas chrutzelriedensis sp. nov., a potently antifungal strain isolated from moss.</title>
        <authorList>
            <person name="Schnyder A."/>
            <person name="Kalawong R."/>
            <person name="Eberl L."/>
            <person name="Agnoli K."/>
        </authorList>
    </citation>
    <scope>NUCLEOTIDE SEQUENCE [LARGE SCALE GENOMIC DNA]</scope>
    <source>
        <strain evidence="2 3">681</strain>
    </source>
</reference>
<dbReference type="PANTHER" id="PTHR43798:SF5">
    <property type="entry name" value="MONOACYLGLYCEROL LIPASE ABHD6"/>
    <property type="match status" value="1"/>
</dbReference>
<dbReference type="RefSeq" id="WP_259501980.1">
    <property type="nucleotide sequence ID" value="NZ_JARBWL010000002.1"/>
</dbReference>